<reference evidence="2" key="1">
    <citation type="submission" date="2023-03" db="EMBL/GenBank/DDBJ databases">
        <title>Massive genome expansion in bonnet fungi (Mycena s.s.) driven by repeated elements and novel gene families across ecological guilds.</title>
        <authorList>
            <consortium name="Lawrence Berkeley National Laboratory"/>
            <person name="Harder C.B."/>
            <person name="Miyauchi S."/>
            <person name="Viragh M."/>
            <person name="Kuo A."/>
            <person name="Thoen E."/>
            <person name="Andreopoulos B."/>
            <person name="Lu D."/>
            <person name="Skrede I."/>
            <person name="Drula E."/>
            <person name="Henrissat B."/>
            <person name="Morin E."/>
            <person name="Kohler A."/>
            <person name="Barry K."/>
            <person name="LaButti K."/>
            <person name="Morin E."/>
            <person name="Salamov A."/>
            <person name="Lipzen A."/>
            <person name="Mereny Z."/>
            <person name="Hegedus B."/>
            <person name="Baldrian P."/>
            <person name="Stursova M."/>
            <person name="Weitz H."/>
            <person name="Taylor A."/>
            <person name="Grigoriev I.V."/>
            <person name="Nagy L.G."/>
            <person name="Martin F."/>
            <person name="Kauserud H."/>
        </authorList>
    </citation>
    <scope>NUCLEOTIDE SEQUENCE</scope>
    <source>
        <strain evidence="2">CBHHK188m</strain>
    </source>
</reference>
<dbReference type="EMBL" id="JARJLG010000001">
    <property type="protein sequence ID" value="KAJ7785108.1"/>
    <property type="molecule type" value="Genomic_DNA"/>
</dbReference>
<comment type="caution">
    <text evidence="2">The sequence shown here is derived from an EMBL/GenBank/DDBJ whole genome shotgun (WGS) entry which is preliminary data.</text>
</comment>
<feature type="region of interest" description="Disordered" evidence="1">
    <location>
        <begin position="531"/>
        <end position="559"/>
    </location>
</feature>
<dbReference type="Proteomes" id="UP001215280">
    <property type="component" value="Unassembled WGS sequence"/>
</dbReference>
<proteinExistence type="predicted"/>
<feature type="compositionally biased region" description="Polar residues" evidence="1">
    <location>
        <begin position="539"/>
        <end position="559"/>
    </location>
</feature>
<name>A0AAD7KGH0_9AGAR</name>
<evidence type="ECO:0000313" key="3">
    <source>
        <dbReference type="Proteomes" id="UP001215280"/>
    </source>
</evidence>
<keyword evidence="3" id="KW-1185">Reference proteome</keyword>
<dbReference type="AlphaFoldDB" id="A0AAD7KGH0"/>
<evidence type="ECO:0000313" key="2">
    <source>
        <dbReference type="EMBL" id="KAJ7785108.1"/>
    </source>
</evidence>
<accession>A0AAD7KGH0</accession>
<evidence type="ECO:0000256" key="1">
    <source>
        <dbReference type="SAM" id="MobiDB-lite"/>
    </source>
</evidence>
<protein>
    <submittedName>
        <fullName evidence="2">Uncharacterized protein</fullName>
    </submittedName>
</protein>
<sequence length="592" mass="65339">MTGTRRGMAIVRVPTKGETGHEECAAVPMEEPQPQPWWHAGSTIKKVNSLSKCNTGTACVQDPLRSNQGGDLDRCDEMKTKDEVPICFGNSRLREYDSGYEACKPLNFITDIDKAAAQAPATYGRKRRHARERKAMQDIRTSDDVLPSYGSSGSHAEYDTRAAMVHASNGTTLLRWTTAARTRAACGRSADEWSCTRCAKNETRTRRRLRVAVTTGRDVYNRGAATGHVESRTTSLDETAAQARAAHGRRRRRSHARLGLDAQDARKDVEAAHKRCPIVVYLGGPNQQRGDVLSGPTGGRVARNLRSKLQSRNSRDGPMAPAQDDGWGRVQIVSTRHLCLGFHSGRLANSEVDGSLMDVLLPGRKAGLIGCPIIPPEFSQNLVLLNRKQNGLAQRSRQWLSSLLEKKASHQSGNGWKPSVWPDIVKAMAAANPGTEPQKDMTVKSKLEYMRLGPAYIFVAKFSGTGWDAEDNTQQIYIKDFIPTHGKKYAQCFKIPCPYYIELDTLFDGMKNHATGEHVIHLGCKQSKQLKRSNDSNKENLPQQDTSATTPLLTDTNPRTPMVDLTAMTNKEVEAGLGTGEPYNDELSLVCR</sequence>
<organism evidence="2 3">
    <name type="scientific">Mycena maculata</name>
    <dbReference type="NCBI Taxonomy" id="230809"/>
    <lineage>
        <taxon>Eukaryota</taxon>
        <taxon>Fungi</taxon>
        <taxon>Dikarya</taxon>
        <taxon>Basidiomycota</taxon>
        <taxon>Agaricomycotina</taxon>
        <taxon>Agaricomycetes</taxon>
        <taxon>Agaricomycetidae</taxon>
        <taxon>Agaricales</taxon>
        <taxon>Marasmiineae</taxon>
        <taxon>Mycenaceae</taxon>
        <taxon>Mycena</taxon>
    </lineage>
</organism>
<gene>
    <name evidence="2" type="ORF">DFH07DRAFT_763721</name>
</gene>